<dbReference type="GeneID" id="98117767"/>
<feature type="signal peptide" evidence="2">
    <location>
        <begin position="1"/>
        <end position="22"/>
    </location>
</feature>
<feature type="compositionally biased region" description="Acidic residues" evidence="1">
    <location>
        <begin position="201"/>
        <end position="224"/>
    </location>
</feature>
<evidence type="ECO:0000256" key="1">
    <source>
        <dbReference type="SAM" id="MobiDB-lite"/>
    </source>
</evidence>
<comment type="caution">
    <text evidence="3">The sequence shown here is derived from an EMBL/GenBank/DDBJ whole genome shotgun (WGS) entry which is preliminary data.</text>
</comment>
<dbReference type="RefSeq" id="XP_070860629.1">
    <property type="nucleotide sequence ID" value="XM_071000538.1"/>
</dbReference>
<dbReference type="EMBL" id="JABSNW010000003">
    <property type="protein sequence ID" value="KAL2889449.1"/>
    <property type="molecule type" value="Genomic_DNA"/>
</dbReference>
<proteinExistence type="predicted"/>
<accession>A0ABR4MMH8</accession>
<evidence type="ECO:0000256" key="2">
    <source>
        <dbReference type="SAM" id="SignalP"/>
    </source>
</evidence>
<protein>
    <submittedName>
        <fullName evidence="3">Uncharacterized protein</fullName>
    </submittedName>
</protein>
<evidence type="ECO:0000313" key="3">
    <source>
        <dbReference type="EMBL" id="KAL2889449.1"/>
    </source>
</evidence>
<evidence type="ECO:0000313" key="4">
    <source>
        <dbReference type="Proteomes" id="UP001610728"/>
    </source>
</evidence>
<keyword evidence="4" id="KW-1185">Reference proteome</keyword>
<sequence length="224" mass="25717">MWLSGFPRLVFMAAMLCTLAAAKKSRVVRYASTLELDFSSPDDDGWKLVKGPGDFFAEVYVSEDDKYIAVSQMLNPGHVFDSYEAVLSIWERESGLSAGELQRIKYYDVNRGSDVSIFNEIFTAFGYHPEEEQGIPEISIKRDSDVYQEHWWSLSRTTFGSDAIDICIEFKETNGLYIQSFDIGRTGYDARWMRVNFEMAEHDDEDDDEDDSEGDVEDDDDDDY</sequence>
<dbReference type="Proteomes" id="UP001610728">
    <property type="component" value="Unassembled WGS sequence"/>
</dbReference>
<gene>
    <name evidence="3" type="ORF">HOO65_030950</name>
</gene>
<reference evidence="3 4" key="1">
    <citation type="submission" date="2020-05" db="EMBL/GenBank/DDBJ databases">
        <title>Ceratocystis lukuohia genome.</title>
        <authorList>
            <person name="Harrington T.C."/>
            <person name="Kim K."/>
            <person name="Mayers C.G."/>
        </authorList>
    </citation>
    <scope>NUCLEOTIDE SEQUENCE [LARGE SCALE GENOMIC DNA]</scope>
    <source>
        <strain evidence="3 4">C4212</strain>
    </source>
</reference>
<organism evidence="3 4">
    <name type="scientific">Ceratocystis lukuohia</name>
    <dbReference type="NCBI Taxonomy" id="2019550"/>
    <lineage>
        <taxon>Eukaryota</taxon>
        <taxon>Fungi</taxon>
        <taxon>Dikarya</taxon>
        <taxon>Ascomycota</taxon>
        <taxon>Pezizomycotina</taxon>
        <taxon>Sordariomycetes</taxon>
        <taxon>Hypocreomycetidae</taxon>
        <taxon>Microascales</taxon>
        <taxon>Ceratocystidaceae</taxon>
        <taxon>Ceratocystis</taxon>
    </lineage>
</organism>
<keyword evidence="2" id="KW-0732">Signal</keyword>
<feature type="region of interest" description="Disordered" evidence="1">
    <location>
        <begin position="200"/>
        <end position="224"/>
    </location>
</feature>
<name>A0ABR4MMH8_9PEZI</name>
<feature type="chain" id="PRO_5046972660" evidence="2">
    <location>
        <begin position="23"/>
        <end position="224"/>
    </location>
</feature>